<reference evidence="4 5" key="1">
    <citation type="journal article" date="2018" name="Gigascience">
        <title>Genomes of trombidid mites reveal novel predicted allergens and laterally-transferred genes associated with secondary metabolism.</title>
        <authorList>
            <person name="Dong X."/>
            <person name="Chaisiri K."/>
            <person name="Xia D."/>
            <person name="Armstrong S.D."/>
            <person name="Fang Y."/>
            <person name="Donnelly M.J."/>
            <person name="Kadowaki T."/>
            <person name="McGarry J.W."/>
            <person name="Darby A.C."/>
            <person name="Makepeace B.L."/>
        </authorList>
    </citation>
    <scope>NUCLEOTIDE SEQUENCE [LARGE SCALE GENOMIC DNA]</scope>
    <source>
        <strain evidence="4">UoL-UT</strain>
    </source>
</reference>
<dbReference type="PANTHER" id="PTHR24373:SF275">
    <property type="entry name" value="TIR DOMAIN-CONTAINING PROTEIN"/>
    <property type="match status" value="1"/>
</dbReference>
<dbReference type="Pfam" id="PF13306">
    <property type="entry name" value="LRR_5"/>
    <property type="match status" value="1"/>
</dbReference>
<evidence type="ECO:0000256" key="2">
    <source>
        <dbReference type="ARBA" id="ARBA00022729"/>
    </source>
</evidence>
<dbReference type="EMBL" id="NCKV01001673">
    <property type="protein sequence ID" value="RWS27931.1"/>
    <property type="molecule type" value="Genomic_DNA"/>
</dbReference>
<dbReference type="PRINTS" id="PR00019">
    <property type="entry name" value="LEURICHRPT"/>
</dbReference>
<name>A0A443SK78_9ACAR</name>
<dbReference type="Pfam" id="PF13855">
    <property type="entry name" value="LRR_8"/>
    <property type="match status" value="10"/>
</dbReference>
<dbReference type="SMART" id="SM00369">
    <property type="entry name" value="LRR_TYP"/>
    <property type="match status" value="25"/>
</dbReference>
<dbReference type="AlphaFoldDB" id="A0A443SK78"/>
<dbReference type="VEuPathDB" id="VectorBase:LDEU004109"/>
<evidence type="ECO:0000313" key="5">
    <source>
        <dbReference type="Proteomes" id="UP000288716"/>
    </source>
</evidence>
<dbReference type="Gene3D" id="3.80.10.10">
    <property type="entry name" value="Ribonuclease Inhibitor"/>
    <property type="match status" value="7"/>
</dbReference>
<proteinExistence type="predicted"/>
<dbReference type="STRING" id="299467.A0A443SK78"/>
<dbReference type="SUPFAM" id="SSF52047">
    <property type="entry name" value="RNI-like"/>
    <property type="match status" value="2"/>
</dbReference>
<evidence type="ECO:0000256" key="1">
    <source>
        <dbReference type="ARBA" id="ARBA00022614"/>
    </source>
</evidence>
<dbReference type="InterPro" id="IPR050328">
    <property type="entry name" value="Dev_Immune_Receptor"/>
</dbReference>
<dbReference type="SUPFAM" id="SSF52058">
    <property type="entry name" value="L domain-like"/>
    <property type="match status" value="2"/>
</dbReference>
<keyword evidence="1" id="KW-0433">Leucine-rich repeat</keyword>
<dbReference type="InterPro" id="IPR001611">
    <property type="entry name" value="Leu-rich_rpt"/>
</dbReference>
<comment type="caution">
    <text evidence="4">The sequence shown here is derived from an EMBL/GenBank/DDBJ whole genome shotgun (WGS) entry which is preliminary data.</text>
</comment>
<organism evidence="4 5">
    <name type="scientific">Leptotrombidium deliense</name>
    <dbReference type="NCBI Taxonomy" id="299467"/>
    <lineage>
        <taxon>Eukaryota</taxon>
        <taxon>Metazoa</taxon>
        <taxon>Ecdysozoa</taxon>
        <taxon>Arthropoda</taxon>
        <taxon>Chelicerata</taxon>
        <taxon>Arachnida</taxon>
        <taxon>Acari</taxon>
        <taxon>Acariformes</taxon>
        <taxon>Trombidiformes</taxon>
        <taxon>Prostigmata</taxon>
        <taxon>Anystina</taxon>
        <taxon>Parasitengona</taxon>
        <taxon>Trombiculoidea</taxon>
        <taxon>Trombiculidae</taxon>
        <taxon>Leptotrombidium</taxon>
    </lineage>
</organism>
<accession>A0A443SK78</accession>
<evidence type="ECO:0000256" key="3">
    <source>
        <dbReference type="ARBA" id="ARBA00022737"/>
    </source>
</evidence>
<dbReference type="Pfam" id="PF12799">
    <property type="entry name" value="LRR_4"/>
    <property type="match status" value="1"/>
</dbReference>
<dbReference type="SMART" id="SM00365">
    <property type="entry name" value="LRR_SD22"/>
    <property type="match status" value="10"/>
</dbReference>
<dbReference type="PROSITE" id="PS51450">
    <property type="entry name" value="LRR"/>
    <property type="match status" value="4"/>
</dbReference>
<dbReference type="InterPro" id="IPR026906">
    <property type="entry name" value="LRR_5"/>
</dbReference>
<keyword evidence="2" id="KW-0732">Signal</keyword>
<dbReference type="InterPro" id="IPR025875">
    <property type="entry name" value="Leu-rich_rpt_4"/>
</dbReference>
<dbReference type="InterPro" id="IPR032675">
    <property type="entry name" value="LRR_dom_sf"/>
</dbReference>
<dbReference type="GO" id="GO:0031012">
    <property type="term" value="C:extracellular matrix"/>
    <property type="evidence" value="ECO:0007669"/>
    <property type="project" value="TreeGrafter"/>
</dbReference>
<dbReference type="PANTHER" id="PTHR24373">
    <property type="entry name" value="SLIT RELATED LEUCINE-RICH REPEAT NEURONAL PROTEIN"/>
    <property type="match status" value="1"/>
</dbReference>
<gene>
    <name evidence="4" type="ORF">B4U80_08955</name>
</gene>
<protein>
    <submittedName>
        <fullName evidence="4">Chaoptin-like protein</fullName>
    </submittedName>
</protein>
<dbReference type="Proteomes" id="UP000288716">
    <property type="component" value="Unassembled WGS sequence"/>
</dbReference>
<dbReference type="InterPro" id="IPR003591">
    <property type="entry name" value="Leu-rich_rpt_typical-subtyp"/>
</dbReference>
<keyword evidence="5" id="KW-1185">Reference proteome</keyword>
<keyword evidence="3" id="KW-0677">Repeat</keyword>
<dbReference type="OrthoDB" id="10022853at2759"/>
<sequence>MDYGYFNETKVSSFTLRRSKVSKIDAQTFSGTESTLTTLDLSNNQISEYPNEAFSKLPLLQWISLKANHISDIKVTSPSTLRTLLLSDNQLTVIQEQAFSDLQSLESLEIDGNGVTKIEGRPFASSLSSLSLAHNLLDRVPIDALHNLNNIKWLQFRGNLIKQLPHQWSFPVSNIEILDLSHNLIASLSQSEFTSKVLDSNITVEVLHLDFNFIESLENDTFASVSIQLLSLSNNKISRIDANAFKGPLESEMKTLDLNNNLLETYPSALTRLMRITSLYLRGNGLHTIPHFAFESMKRLQALDLSSNRLRSVPWRAFSTLRHLLKVNLEDNEIEAIFGSDFKHWSETLISLSLSRNGIKSIEKDTFKHLKHLKELRLSYNNIIHCSLETFIPLRHKLSTFEVSYAFNVSSEKVLQIIAFFENIEWLECDHNALHTISRFALKPSLIHLDVEGNHLQRCDFLLSSDNNTSKLRNVILSYNKCDVIKSKSFDSFRNLITVVLLANKLRTIESYAFSNLPQLQTVVLTKNNIESIAKSAFFNCSALLNVYLQENKLKQLNVQVFSAITSRLYINATHNEIVELVIHERRDTRNITETFISSNNESISTAKNESSNAAFSPVNIRVLDVSNNNISHLPAQFSDEYCAQLNYLDISFNALSELSFESLRNCSQLVSLLLSNNRIADIALVNSDVVVEQNSSCCESLYSLNLASNELRNISSRVIDVIRNVRILDVSDNQISIVEQDAFANSSVQKLNLAGNKVSNKSFNFLETLQSVRHLDLSNNFLREIPVEVKDCVNLIELNLQNNKIDELKERFLGTKVDRISILNLSQNPLRKVHSKAFLSHPQLRTLKLMKSNLTAVPFLPLPNLASIDLSHNHIANISASSLSRARRLKWFDLNNNLLNEVPQHLWRYFPSLIDVNIAYNPIDILDTTCFVELKRLRNIDIRGLNLKFIDSRLLHSHR</sequence>
<evidence type="ECO:0000313" key="4">
    <source>
        <dbReference type="EMBL" id="RWS27931.1"/>
    </source>
</evidence>
<dbReference type="SMART" id="SM00364">
    <property type="entry name" value="LRR_BAC"/>
    <property type="match status" value="9"/>
</dbReference>
<dbReference type="GO" id="GO:0005615">
    <property type="term" value="C:extracellular space"/>
    <property type="evidence" value="ECO:0007669"/>
    <property type="project" value="TreeGrafter"/>
</dbReference>